<keyword evidence="2" id="KW-0813">Transport</keyword>
<dbReference type="PANTHER" id="PTHR23513">
    <property type="entry name" value="INTEGRAL MEMBRANE EFFLUX PROTEIN-RELATED"/>
    <property type="match status" value="1"/>
</dbReference>
<evidence type="ECO:0000256" key="3">
    <source>
        <dbReference type="ARBA" id="ARBA00022475"/>
    </source>
</evidence>
<feature type="transmembrane region" description="Helical" evidence="7">
    <location>
        <begin position="57"/>
        <end position="77"/>
    </location>
</feature>
<dbReference type="PANTHER" id="PTHR23513:SF11">
    <property type="entry name" value="STAPHYLOFERRIN A TRANSPORTER"/>
    <property type="match status" value="1"/>
</dbReference>
<keyword evidence="5 7" id="KW-1133">Transmembrane helix</keyword>
<keyword evidence="6 7" id="KW-0472">Membrane</keyword>
<accession>A0ABQ2D0P9</accession>
<evidence type="ECO:0000259" key="8">
    <source>
        <dbReference type="PROSITE" id="PS50850"/>
    </source>
</evidence>
<dbReference type="Gene3D" id="1.20.1250.20">
    <property type="entry name" value="MFS general substrate transporter like domains"/>
    <property type="match status" value="1"/>
</dbReference>
<organism evidence="9 10">
    <name type="scientific">Deinococcus roseus</name>
    <dbReference type="NCBI Taxonomy" id="392414"/>
    <lineage>
        <taxon>Bacteria</taxon>
        <taxon>Thermotogati</taxon>
        <taxon>Deinococcota</taxon>
        <taxon>Deinococci</taxon>
        <taxon>Deinococcales</taxon>
        <taxon>Deinococcaceae</taxon>
        <taxon>Deinococcus</taxon>
    </lineage>
</organism>
<evidence type="ECO:0000256" key="7">
    <source>
        <dbReference type="SAM" id="Phobius"/>
    </source>
</evidence>
<dbReference type="PROSITE" id="PS50850">
    <property type="entry name" value="MFS"/>
    <property type="match status" value="1"/>
</dbReference>
<dbReference type="InterPro" id="IPR020846">
    <property type="entry name" value="MFS_dom"/>
</dbReference>
<feature type="domain" description="Major facilitator superfamily (MFS) profile" evidence="8">
    <location>
        <begin position="19"/>
        <end position="415"/>
    </location>
</feature>
<evidence type="ECO:0000256" key="5">
    <source>
        <dbReference type="ARBA" id="ARBA00022989"/>
    </source>
</evidence>
<evidence type="ECO:0000256" key="2">
    <source>
        <dbReference type="ARBA" id="ARBA00022448"/>
    </source>
</evidence>
<sequence length="419" mass="45720">MNGLQQWQKRTFQALVHTDFRVYWYSQILSLLASWIQTTALSYLVLELTSSSQVLGWVNVVQFTPTLLFSLFAGALLDRISKKAVLQGTQVAFMLIAVVSGLLIHSGSITLPLIFVMSALSGFTNAFNMPARQSLLAEFVPREALPNAVALNSLAFNTSRTIGQALFGLVVPLGVYLLAGGDEHDLSRLAFPFYLNAVTFLAVMFIQAQLHWKDPEPQIQQGMLGRIAEGLRYVKSSPKVKFIMLLIGVVSITVINFNILIPYFAKQVFHLREAAFGGLSAAFGVGCMMGALWQASKPRPERNLRYAAVALPFTNMLFALSPNLMLAAGALVLCGFAMMSCLVSANSMIQLSIPHELRGRVMSLYTTVLVGTAPIGSALEGYVIATNGPFGPHLGVMVLSSIGFLLVGWLLYSYRQALK</sequence>
<dbReference type="CDD" id="cd06173">
    <property type="entry name" value="MFS_MefA_like"/>
    <property type="match status" value="1"/>
</dbReference>
<feature type="transmembrane region" description="Helical" evidence="7">
    <location>
        <begin position="161"/>
        <end position="179"/>
    </location>
</feature>
<gene>
    <name evidence="9" type="ORF">GCM10008938_21420</name>
</gene>
<feature type="transmembrane region" description="Helical" evidence="7">
    <location>
        <begin position="22"/>
        <end position="45"/>
    </location>
</feature>
<feature type="transmembrane region" description="Helical" evidence="7">
    <location>
        <begin position="361"/>
        <end position="384"/>
    </location>
</feature>
<evidence type="ECO:0000313" key="10">
    <source>
        <dbReference type="Proteomes" id="UP000632222"/>
    </source>
</evidence>
<evidence type="ECO:0000256" key="6">
    <source>
        <dbReference type="ARBA" id="ARBA00023136"/>
    </source>
</evidence>
<keyword evidence="4 7" id="KW-0812">Transmembrane</keyword>
<feature type="transmembrane region" description="Helical" evidence="7">
    <location>
        <begin position="326"/>
        <end position="349"/>
    </location>
</feature>
<dbReference type="Proteomes" id="UP000632222">
    <property type="component" value="Unassembled WGS sequence"/>
</dbReference>
<proteinExistence type="predicted"/>
<dbReference type="Pfam" id="PF05977">
    <property type="entry name" value="MFS_3"/>
    <property type="match status" value="1"/>
</dbReference>
<dbReference type="InterPro" id="IPR036259">
    <property type="entry name" value="MFS_trans_sf"/>
</dbReference>
<keyword evidence="3" id="KW-1003">Cell membrane</keyword>
<comment type="caution">
    <text evidence="9">The sequence shown here is derived from an EMBL/GenBank/DDBJ whole genome shotgun (WGS) entry which is preliminary data.</text>
</comment>
<feature type="transmembrane region" description="Helical" evidence="7">
    <location>
        <begin position="390"/>
        <end position="412"/>
    </location>
</feature>
<feature type="transmembrane region" description="Helical" evidence="7">
    <location>
        <begin position="242"/>
        <end position="265"/>
    </location>
</feature>
<name>A0ABQ2D0P9_9DEIO</name>
<protein>
    <submittedName>
        <fullName evidence="9">MFS transporter</fullName>
    </submittedName>
</protein>
<feature type="transmembrane region" description="Helical" evidence="7">
    <location>
        <begin position="271"/>
        <end position="292"/>
    </location>
</feature>
<evidence type="ECO:0000256" key="4">
    <source>
        <dbReference type="ARBA" id="ARBA00022692"/>
    </source>
</evidence>
<dbReference type="EMBL" id="BMOD01000006">
    <property type="protein sequence ID" value="GGJ35030.1"/>
    <property type="molecule type" value="Genomic_DNA"/>
</dbReference>
<dbReference type="SUPFAM" id="SSF103473">
    <property type="entry name" value="MFS general substrate transporter"/>
    <property type="match status" value="1"/>
</dbReference>
<dbReference type="RefSeq" id="WP_189002674.1">
    <property type="nucleotide sequence ID" value="NZ_BMOD01000006.1"/>
</dbReference>
<reference evidence="10" key="1">
    <citation type="journal article" date="2019" name="Int. J. Syst. Evol. Microbiol.">
        <title>The Global Catalogue of Microorganisms (GCM) 10K type strain sequencing project: providing services to taxonomists for standard genome sequencing and annotation.</title>
        <authorList>
            <consortium name="The Broad Institute Genomics Platform"/>
            <consortium name="The Broad Institute Genome Sequencing Center for Infectious Disease"/>
            <person name="Wu L."/>
            <person name="Ma J."/>
        </authorList>
    </citation>
    <scope>NUCLEOTIDE SEQUENCE [LARGE SCALE GENOMIC DNA]</scope>
    <source>
        <strain evidence="10">JCM 14370</strain>
    </source>
</reference>
<feature type="transmembrane region" description="Helical" evidence="7">
    <location>
        <begin position="109"/>
        <end position="127"/>
    </location>
</feature>
<evidence type="ECO:0000313" key="9">
    <source>
        <dbReference type="EMBL" id="GGJ35030.1"/>
    </source>
</evidence>
<feature type="transmembrane region" description="Helical" evidence="7">
    <location>
        <begin position="191"/>
        <end position="210"/>
    </location>
</feature>
<comment type="subcellular location">
    <subcellularLocation>
        <location evidence="1">Cell membrane</location>
        <topology evidence="1">Multi-pass membrane protein</topology>
    </subcellularLocation>
</comment>
<keyword evidence="10" id="KW-1185">Reference proteome</keyword>
<evidence type="ECO:0000256" key="1">
    <source>
        <dbReference type="ARBA" id="ARBA00004651"/>
    </source>
</evidence>
<dbReference type="InterPro" id="IPR010290">
    <property type="entry name" value="TM_effector"/>
</dbReference>